<accession>A0ABY8MF77</accession>
<keyword evidence="3" id="KW-1185">Reference proteome</keyword>
<feature type="compositionally biased region" description="Acidic residues" evidence="1">
    <location>
        <begin position="247"/>
        <end position="261"/>
    </location>
</feature>
<gene>
    <name evidence="2" type="ORF">P0082_08685</name>
</gene>
<evidence type="ECO:0000256" key="1">
    <source>
        <dbReference type="SAM" id="MobiDB-lite"/>
    </source>
</evidence>
<feature type="compositionally biased region" description="Basic and acidic residues" evidence="1">
    <location>
        <begin position="211"/>
        <end position="222"/>
    </location>
</feature>
<name>A0ABY8MF77_9SPIO</name>
<evidence type="ECO:0000313" key="2">
    <source>
        <dbReference type="EMBL" id="WGK68553.1"/>
    </source>
</evidence>
<dbReference type="RefSeq" id="WP_326926738.1">
    <property type="nucleotide sequence ID" value="NZ_CP123443.1"/>
</dbReference>
<protein>
    <submittedName>
        <fullName evidence="2">Uncharacterized protein</fullName>
    </submittedName>
</protein>
<sequence length="271" mass="31292">MLFEKEDEGRVQEFIAELRSMNLTVEGMVEDYDRLIALYDISFFFRIYLRSCAQSLRDRVFDQSQSSLSAGYYIQFFETELTTMPRMVYLFQRAYGSRFVRSVYQASYLTFIERQQQATNFLKKCVAEHDKFTFFRKTIATIEDNQLIEEPKVLNPRIKGKPHNRPISQVALGRTEDETADRASKNRVSKDETSKDQTSDSKRLAGKAPKRLGDRSGYKRDTTSATAGLKPFGERPARLSSGFSESILDDPDSEEDEDLDNDWNGSEHFPL</sequence>
<dbReference type="Proteomes" id="UP001228690">
    <property type="component" value="Chromosome"/>
</dbReference>
<reference evidence="2 3" key="1">
    <citation type="submission" date="2023-04" db="EMBL/GenBank/DDBJ databases">
        <title>Spirochaete genome identified in red abalone sample constitutes a novel genus.</title>
        <authorList>
            <person name="Sharma S.P."/>
            <person name="Purcell C.M."/>
            <person name="Hyde J.R."/>
            <person name="Severin A.J."/>
        </authorList>
    </citation>
    <scope>NUCLEOTIDE SEQUENCE [LARGE SCALE GENOMIC DNA]</scope>
    <source>
        <strain evidence="2 3">SP-2023</strain>
    </source>
</reference>
<evidence type="ECO:0000313" key="3">
    <source>
        <dbReference type="Proteomes" id="UP001228690"/>
    </source>
</evidence>
<proteinExistence type="predicted"/>
<organism evidence="2 3">
    <name type="scientific">Candidatus Haliotispira prima</name>
    <dbReference type="NCBI Taxonomy" id="3034016"/>
    <lineage>
        <taxon>Bacteria</taxon>
        <taxon>Pseudomonadati</taxon>
        <taxon>Spirochaetota</taxon>
        <taxon>Spirochaetia</taxon>
        <taxon>Spirochaetales</taxon>
        <taxon>Spirochaetaceae</taxon>
        <taxon>Candidatus Haliotispira</taxon>
    </lineage>
</organism>
<dbReference type="EMBL" id="CP123443">
    <property type="protein sequence ID" value="WGK68553.1"/>
    <property type="molecule type" value="Genomic_DNA"/>
</dbReference>
<feature type="region of interest" description="Disordered" evidence="1">
    <location>
        <begin position="153"/>
        <end position="271"/>
    </location>
</feature>
<feature type="compositionally biased region" description="Basic and acidic residues" evidence="1">
    <location>
        <begin position="174"/>
        <end position="203"/>
    </location>
</feature>